<dbReference type="AlphaFoldDB" id="A0A9W7CK55"/>
<reference evidence="4" key="1">
    <citation type="submission" date="2023-04" db="EMBL/GenBank/DDBJ databases">
        <title>Phytophthora fragariaefolia NBRC 109709.</title>
        <authorList>
            <person name="Ichikawa N."/>
            <person name="Sato H."/>
            <person name="Tonouchi N."/>
        </authorList>
    </citation>
    <scope>NUCLEOTIDE SEQUENCE</scope>
    <source>
        <strain evidence="4">NBRC 109709</strain>
    </source>
</reference>
<dbReference type="InterPro" id="IPR015914">
    <property type="entry name" value="PAPs_N"/>
</dbReference>
<dbReference type="OrthoDB" id="45007at2759"/>
<dbReference type="EMBL" id="BSXT01000707">
    <property type="protein sequence ID" value="GMF32737.1"/>
    <property type="molecule type" value="Genomic_DNA"/>
</dbReference>
<dbReference type="InterPro" id="IPR008963">
    <property type="entry name" value="Purple_acid_Pase-like_N"/>
</dbReference>
<dbReference type="Gene3D" id="2.60.40.380">
    <property type="entry name" value="Purple acid phosphatase-like, N-terminal"/>
    <property type="match status" value="1"/>
</dbReference>
<dbReference type="Proteomes" id="UP001165121">
    <property type="component" value="Unassembled WGS sequence"/>
</dbReference>
<dbReference type="PANTHER" id="PTHR45778:SF7">
    <property type="entry name" value="PURPLE ACID PHOSPHATASE"/>
    <property type="match status" value="1"/>
</dbReference>
<organism evidence="4 5">
    <name type="scientific">Phytophthora fragariaefolia</name>
    <dbReference type="NCBI Taxonomy" id="1490495"/>
    <lineage>
        <taxon>Eukaryota</taxon>
        <taxon>Sar</taxon>
        <taxon>Stramenopiles</taxon>
        <taxon>Oomycota</taxon>
        <taxon>Peronosporomycetes</taxon>
        <taxon>Peronosporales</taxon>
        <taxon>Peronosporaceae</taxon>
        <taxon>Phytophthora</taxon>
    </lineage>
</organism>
<feature type="domain" description="Purple acid phosphatase N-terminal" evidence="3">
    <location>
        <begin position="37"/>
        <end position="135"/>
    </location>
</feature>
<dbReference type="SUPFAM" id="SSF49363">
    <property type="entry name" value="Purple acid phosphatase, N-terminal domain"/>
    <property type="match status" value="1"/>
</dbReference>
<comment type="subcellular location">
    <subcellularLocation>
        <location evidence="1">Secreted</location>
    </subcellularLocation>
</comment>
<comment type="caution">
    <text evidence="4">The sequence shown here is derived from an EMBL/GenBank/DDBJ whole genome shotgun (WGS) entry which is preliminary data.</text>
</comment>
<evidence type="ECO:0000259" key="3">
    <source>
        <dbReference type="Pfam" id="PF16656"/>
    </source>
</evidence>
<keyword evidence="2" id="KW-0964">Secreted</keyword>
<name>A0A9W7CK55_9STRA</name>
<evidence type="ECO:0000313" key="4">
    <source>
        <dbReference type="EMBL" id="GMF32737.1"/>
    </source>
</evidence>
<keyword evidence="5" id="KW-1185">Reference proteome</keyword>
<sequence>MLRCNYTAVYFNYQESSGEFKAIARVEAGMKEPFETPKHGHLSLTDDDTAMAVMFNTASSKTPVVKYGENPQDLKHQAKGTSTTCHAPANVLGQRAFRDPGYMHTVIMTELKPDTYYYYQYGHEEYGLSRVRRFKSRPPKTTKYANFIAYADMGTYSEPGSSSTAGRVYEDVVSGGYDSFVLHFGDIRYDRKWVPLSGWIVVSHIHGYA</sequence>
<evidence type="ECO:0000256" key="2">
    <source>
        <dbReference type="ARBA" id="ARBA00022525"/>
    </source>
</evidence>
<dbReference type="GO" id="GO:0046872">
    <property type="term" value="F:metal ion binding"/>
    <property type="evidence" value="ECO:0007669"/>
    <property type="project" value="InterPro"/>
</dbReference>
<proteinExistence type="predicted"/>
<gene>
    <name evidence="4" type="ORF">Pfra01_000788000</name>
</gene>
<protein>
    <submittedName>
        <fullName evidence="4">Unnamed protein product</fullName>
    </submittedName>
</protein>
<evidence type="ECO:0000313" key="5">
    <source>
        <dbReference type="Proteomes" id="UP001165121"/>
    </source>
</evidence>
<dbReference type="Pfam" id="PF16656">
    <property type="entry name" value="Pur_ac_phosph_N"/>
    <property type="match status" value="1"/>
</dbReference>
<accession>A0A9W7CK55</accession>
<evidence type="ECO:0000256" key="1">
    <source>
        <dbReference type="ARBA" id="ARBA00004613"/>
    </source>
</evidence>
<dbReference type="GO" id="GO:0005576">
    <property type="term" value="C:extracellular region"/>
    <property type="evidence" value="ECO:0007669"/>
    <property type="project" value="UniProtKB-SubCell"/>
</dbReference>
<dbReference type="GO" id="GO:0003993">
    <property type="term" value="F:acid phosphatase activity"/>
    <property type="evidence" value="ECO:0007669"/>
    <property type="project" value="InterPro"/>
</dbReference>
<dbReference type="PANTHER" id="PTHR45778">
    <property type="entry name" value="PURPLE ACID PHOSPHATASE-RELATED"/>
    <property type="match status" value="1"/>
</dbReference>